<name>A0A3B1BVI7_9ZZZZ</name>
<keyword evidence="3" id="KW-0969">Cilium</keyword>
<dbReference type="AlphaFoldDB" id="A0A3B1BVI7"/>
<dbReference type="InterPro" id="IPR036737">
    <property type="entry name" value="OmpA-like_sf"/>
</dbReference>
<keyword evidence="3" id="KW-0282">Flagellum</keyword>
<keyword evidence="3" id="KW-0966">Cell projection</keyword>
<keyword evidence="1" id="KW-0812">Transmembrane</keyword>
<dbReference type="CDD" id="cd07185">
    <property type="entry name" value="OmpA_C-like"/>
    <property type="match status" value="1"/>
</dbReference>
<dbReference type="InterPro" id="IPR050330">
    <property type="entry name" value="Bact_OuterMem_StrucFunc"/>
</dbReference>
<dbReference type="InterPro" id="IPR006665">
    <property type="entry name" value="OmpA-like"/>
</dbReference>
<evidence type="ECO:0000256" key="1">
    <source>
        <dbReference type="SAM" id="Phobius"/>
    </source>
</evidence>
<dbReference type="EMBL" id="UOGA01000222">
    <property type="protein sequence ID" value="VAX22326.1"/>
    <property type="molecule type" value="Genomic_DNA"/>
</dbReference>
<evidence type="ECO:0000313" key="3">
    <source>
        <dbReference type="EMBL" id="VAX22326.1"/>
    </source>
</evidence>
<dbReference type="PANTHER" id="PTHR30329">
    <property type="entry name" value="STATOR ELEMENT OF FLAGELLAR MOTOR COMPLEX"/>
    <property type="match status" value="1"/>
</dbReference>
<dbReference type="Gene3D" id="3.30.1330.60">
    <property type="entry name" value="OmpA-like domain"/>
    <property type="match status" value="1"/>
</dbReference>
<dbReference type="PANTHER" id="PTHR30329:SF21">
    <property type="entry name" value="LIPOPROTEIN YIAD-RELATED"/>
    <property type="match status" value="1"/>
</dbReference>
<feature type="transmembrane region" description="Helical" evidence="1">
    <location>
        <begin position="21"/>
        <end position="39"/>
    </location>
</feature>
<gene>
    <name evidence="3" type="ORF">MNBD_NITROSPINAE04-1282</name>
</gene>
<dbReference type="PROSITE" id="PS51123">
    <property type="entry name" value="OMPA_2"/>
    <property type="match status" value="1"/>
</dbReference>
<feature type="domain" description="OmpA-like" evidence="2">
    <location>
        <begin position="113"/>
        <end position="234"/>
    </location>
</feature>
<keyword evidence="1" id="KW-1133">Transmembrane helix</keyword>
<dbReference type="Pfam" id="PF00691">
    <property type="entry name" value="OmpA"/>
    <property type="match status" value="1"/>
</dbReference>
<evidence type="ECO:0000259" key="2">
    <source>
        <dbReference type="PROSITE" id="PS51123"/>
    </source>
</evidence>
<reference evidence="3" key="1">
    <citation type="submission" date="2018-06" db="EMBL/GenBank/DDBJ databases">
        <authorList>
            <person name="Zhirakovskaya E."/>
        </authorList>
    </citation>
    <scope>NUCLEOTIDE SEQUENCE</scope>
</reference>
<keyword evidence="1" id="KW-0472">Membrane</keyword>
<sequence length="234" mass="25721">MKNIKRPLGAERGDLQNKMNVTLMMILLAFFIVLNSLSVPKSDRRKAALGSLVGTLGILPGGQSPMQHDKKNVSKASAPLLTDAIAAAELIGEFEEYAIRKKLGREIATIVTNNGLQLILPSSLIFEEGTAVIKPASYELIAQVGKVLKRIQGPFVIEGHTDNLKFKSARYPSSLDLSIGRAGAIARLFVKDIEVNPINIAIAGYGPYRPLFPNDTPEHMKRNDRIRFVYKRVT</sequence>
<organism evidence="3">
    <name type="scientific">hydrothermal vent metagenome</name>
    <dbReference type="NCBI Taxonomy" id="652676"/>
    <lineage>
        <taxon>unclassified sequences</taxon>
        <taxon>metagenomes</taxon>
        <taxon>ecological metagenomes</taxon>
    </lineage>
</organism>
<protein>
    <submittedName>
        <fullName evidence="3">Flagellar motor rotation protein MotB</fullName>
    </submittedName>
</protein>
<dbReference type="SUPFAM" id="SSF103088">
    <property type="entry name" value="OmpA-like"/>
    <property type="match status" value="1"/>
</dbReference>
<accession>A0A3B1BVI7</accession>
<proteinExistence type="predicted"/>